<sequence>MANVREIALEQALIAVLGAVQDMGIDVNEVSQKAGSLVLGHSKYRQVEHPHVSNAHQEIDQARDAVMAKALTE</sequence>
<reference evidence="1 2" key="1">
    <citation type="submission" date="2014-09" db="EMBL/GenBank/DDBJ databases">
        <title>Genome sequence of Pseudomonas lutea strain DSM 17257T.</title>
        <authorList>
            <person name="Kwak Y."/>
            <person name="Shin J.-H."/>
        </authorList>
    </citation>
    <scope>NUCLEOTIDE SEQUENCE [LARGE SCALE GENOMIC DNA]</scope>
    <source>
        <strain evidence="1 2">DSM 17257</strain>
    </source>
</reference>
<dbReference type="RefSeq" id="WP_037010831.1">
    <property type="nucleotide sequence ID" value="NZ_JRMB01000001.1"/>
</dbReference>
<evidence type="ECO:0000313" key="1">
    <source>
        <dbReference type="EMBL" id="KGF65588.1"/>
    </source>
</evidence>
<proteinExistence type="predicted"/>
<dbReference type="Proteomes" id="UP000029719">
    <property type="component" value="Unassembled WGS sequence"/>
</dbReference>
<accession>A0A9X0EGZ0</accession>
<dbReference type="EMBL" id="JRMB01000001">
    <property type="protein sequence ID" value="KGF65588.1"/>
    <property type="molecule type" value="Genomic_DNA"/>
</dbReference>
<protein>
    <submittedName>
        <fullName evidence="1">Uncharacterized protein</fullName>
    </submittedName>
</protein>
<gene>
    <name evidence="1" type="ORF">LT42_06610</name>
</gene>
<evidence type="ECO:0000313" key="2">
    <source>
        <dbReference type="Proteomes" id="UP000029719"/>
    </source>
</evidence>
<comment type="caution">
    <text evidence="1">The sequence shown here is derived from an EMBL/GenBank/DDBJ whole genome shotgun (WGS) entry which is preliminary data.</text>
</comment>
<name>A0A9X0EGZ0_9PSED</name>
<dbReference type="OrthoDB" id="6984527at2"/>
<organism evidence="1 2">
    <name type="scientific">Pseudomonas lutea</name>
    <dbReference type="NCBI Taxonomy" id="243924"/>
    <lineage>
        <taxon>Bacteria</taxon>
        <taxon>Pseudomonadati</taxon>
        <taxon>Pseudomonadota</taxon>
        <taxon>Gammaproteobacteria</taxon>
        <taxon>Pseudomonadales</taxon>
        <taxon>Pseudomonadaceae</taxon>
        <taxon>Pseudomonas</taxon>
    </lineage>
</organism>
<dbReference type="AlphaFoldDB" id="A0A9X0EGZ0"/>